<protein>
    <submittedName>
        <fullName evidence="2">Uncharacterized protein</fullName>
    </submittedName>
</protein>
<dbReference type="RefSeq" id="WP_213529382.1">
    <property type="nucleotide sequence ID" value="NZ_BOVJ01000110.1"/>
</dbReference>
<proteinExistence type="predicted"/>
<evidence type="ECO:0000313" key="2">
    <source>
        <dbReference type="EMBL" id="GIQ64899.1"/>
    </source>
</evidence>
<dbReference type="EMBL" id="BOVJ01000110">
    <property type="protein sequence ID" value="GIQ64899.1"/>
    <property type="molecule type" value="Genomic_DNA"/>
</dbReference>
<organism evidence="2 3">
    <name type="scientific">Paenibacillus cisolokensis</name>
    <dbReference type="NCBI Taxonomy" id="1658519"/>
    <lineage>
        <taxon>Bacteria</taxon>
        <taxon>Bacillati</taxon>
        <taxon>Bacillota</taxon>
        <taxon>Bacilli</taxon>
        <taxon>Bacillales</taxon>
        <taxon>Paenibacillaceae</taxon>
        <taxon>Paenibacillus</taxon>
    </lineage>
</organism>
<gene>
    <name evidence="2" type="ORF">PACILC2_34670</name>
</gene>
<comment type="caution">
    <text evidence="2">The sequence shown here is derived from an EMBL/GenBank/DDBJ whole genome shotgun (WGS) entry which is preliminary data.</text>
</comment>
<accession>A0ABQ4N9G8</accession>
<evidence type="ECO:0000256" key="1">
    <source>
        <dbReference type="SAM" id="Coils"/>
    </source>
</evidence>
<feature type="coiled-coil region" evidence="1">
    <location>
        <begin position="41"/>
        <end position="103"/>
    </location>
</feature>
<reference evidence="2 3" key="1">
    <citation type="submission" date="2021-04" db="EMBL/GenBank/DDBJ databases">
        <title>Draft genome sequence of Paenibacillus cisolokensis, LC2-13A.</title>
        <authorList>
            <person name="Uke A."/>
            <person name="Chhe C."/>
            <person name="Baramee S."/>
            <person name="Kosugi A."/>
        </authorList>
    </citation>
    <scope>NUCLEOTIDE SEQUENCE [LARGE SCALE GENOMIC DNA]</scope>
    <source>
        <strain evidence="2 3">LC2-13A</strain>
    </source>
</reference>
<sequence>MTDREKKIAEIRLEEIPKPDPVSSISQYAKQFGGTLTGEAFQDLFDVIDREREEKRKLREELETLKRLNRNMREDVDDAYQQLREERKQLQSAQQDREKLIEGLRWYADEENQKLDESTRHWENVYSPYEMDGGQRAREILKEIGVIE</sequence>
<name>A0ABQ4N9G8_9BACL</name>
<evidence type="ECO:0000313" key="3">
    <source>
        <dbReference type="Proteomes" id="UP000680304"/>
    </source>
</evidence>
<keyword evidence="3" id="KW-1185">Reference proteome</keyword>
<dbReference type="Proteomes" id="UP000680304">
    <property type="component" value="Unassembled WGS sequence"/>
</dbReference>
<keyword evidence="1" id="KW-0175">Coiled coil</keyword>